<keyword evidence="2" id="KW-1185">Reference proteome</keyword>
<evidence type="ECO:0000313" key="1">
    <source>
        <dbReference type="EMBL" id="CAH1250730.1"/>
    </source>
</evidence>
<organism evidence="1 2">
    <name type="scientific">Branchiostoma lanceolatum</name>
    <name type="common">Common lancelet</name>
    <name type="synonym">Amphioxus lanceolatum</name>
    <dbReference type="NCBI Taxonomy" id="7740"/>
    <lineage>
        <taxon>Eukaryota</taxon>
        <taxon>Metazoa</taxon>
        <taxon>Chordata</taxon>
        <taxon>Cephalochordata</taxon>
        <taxon>Leptocardii</taxon>
        <taxon>Amphioxiformes</taxon>
        <taxon>Branchiostomatidae</taxon>
        <taxon>Branchiostoma</taxon>
    </lineage>
</organism>
<protein>
    <submittedName>
        <fullName evidence="1">Hypp8902 protein</fullName>
    </submittedName>
</protein>
<proteinExistence type="predicted"/>
<dbReference type="AlphaFoldDB" id="A0A8J9ZB85"/>
<dbReference type="EMBL" id="OV696703">
    <property type="protein sequence ID" value="CAH1250730.1"/>
    <property type="molecule type" value="Genomic_DNA"/>
</dbReference>
<reference evidence="1" key="1">
    <citation type="submission" date="2022-01" db="EMBL/GenBank/DDBJ databases">
        <authorList>
            <person name="Braso-Vives M."/>
        </authorList>
    </citation>
    <scope>NUCLEOTIDE SEQUENCE</scope>
</reference>
<dbReference type="Proteomes" id="UP000838412">
    <property type="component" value="Chromosome 18"/>
</dbReference>
<dbReference type="OrthoDB" id="9994699at2759"/>
<evidence type="ECO:0000313" key="2">
    <source>
        <dbReference type="Proteomes" id="UP000838412"/>
    </source>
</evidence>
<name>A0A8J9ZB85_BRALA</name>
<sequence length="247" mass="28919">MRPVHGSREVKKPPLPWRHLRSSLFKIYKVDSSRPLPLETSGSALEFKYLRLSTTRELQTPGGASLFPQCSLAETVVWHRGEVLKMLGKIYVVCCVLCFVESRNVPEKVKDDLDLSLGPQPRSVRSTDRRCPSIRSRLVAYDSVTRNLRAEAKAEKEYLQILEKERGILNKQFRDCARYFDYIVPDYSCGSLRQLILKYDTRIGFSERRLFQHHQDLDWLDGQRDMTRKQYEACTYRRWADSRARRG</sequence>
<accession>A0A8J9ZB85</accession>
<gene>
    <name evidence="1" type="primary">Hypp8902</name>
    <name evidence="1" type="ORF">BLAG_LOCUS11340</name>
</gene>